<protein>
    <submittedName>
        <fullName evidence="1">Uncharacterized protein</fullName>
    </submittedName>
</protein>
<sequence>MTASSQPGIEQVTDPYAVRAIREYLKDFSPVDRDATDLENFTLTFRIVNWVFAPNV</sequence>
<dbReference type="EMBL" id="UINC01161276">
    <property type="protein sequence ID" value="SVD60364.1"/>
    <property type="molecule type" value="Genomic_DNA"/>
</dbReference>
<feature type="non-terminal residue" evidence="1">
    <location>
        <position position="56"/>
    </location>
</feature>
<name>A0A382WP80_9ZZZZ</name>
<proteinExistence type="predicted"/>
<evidence type="ECO:0000313" key="1">
    <source>
        <dbReference type="EMBL" id="SVD60364.1"/>
    </source>
</evidence>
<organism evidence="1">
    <name type="scientific">marine metagenome</name>
    <dbReference type="NCBI Taxonomy" id="408172"/>
    <lineage>
        <taxon>unclassified sequences</taxon>
        <taxon>metagenomes</taxon>
        <taxon>ecological metagenomes</taxon>
    </lineage>
</organism>
<accession>A0A382WP80</accession>
<reference evidence="1" key="1">
    <citation type="submission" date="2018-05" db="EMBL/GenBank/DDBJ databases">
        <authorList>
            <person name="Lanie J.A."/>
            <person name="Ng W.-L."/>
            <person name="Kazmierczak K.M."/>
            <person name="Andrzejewski T.M."/>
            <person name="Davidsen T.M."/>
            <person name="Wayne K.J."/>
            <person name="Tettelin H."/>
            <person name="Glass J.I."/>
            <person name="Rusch D."/>
            <person name="Podicherti R."/>
            <person name="Tsui H.-C.T."/>
            <person name="Winkler M.E."/>
        </authorList>
    </citation>
    <scope>NUCLEOTIDE SEQUENCE</scope>
</reference>
<gene>
    <name evidence="1" type="ORF">METZ01_LOCUS413218</name>
</gene>
<dbReference type="AlphaFoldDB" id="A0A382WP80"/>